<gene>
    <name evidence="1" type="ORF">D5281_11655</name>
</gene>
<dbReference type="RefSeq" id="WP_160560360.1">
    <property type="nucleotide sequence ID" value="NZ_QZDT01000017.1"/>
</dbReference>
<evidence type="ECO:0000313" key="2">
    <source>
        <dbReference type="Proteomes" id="UP001154420"/>
    </source>
</evidence>
<comment type="caution">
    <text evidence="1">The sequence shown here is derived from an EMBL/GenBank/DDBJ whole genome shotgun (WGS) entry which is preliminary data.</text>
</comment>
<evidence type="ECO:0000313" key="1">
    <source>
        <dbReference type="EMBL" id="NBJ93233.1"/>
    </source>
</evidence>
<protein>
    <submittedName>
        <fullName evidence="1">3-hydroxyacyl-CoA dehydrogenase</fullName>
    </submittedName>
</protein>
<dbReference type="EMBL" id="QZDT01000017">
    <property type="protein sequence ID" value="NBJ93233.1"/>
    <property type="molecule type" value="Genomic_DNA"/>
</dbReference>
<name>A0A9X5GRH6_9FIRM</name>
<dbReference type="AlphaFoldDB" id="A0A9X5GRH6"/>
<keyword evidence="2" id="KW-1185">Reference proteome</keyword>
<sequence>MRRFNPPYNGHRFLLNKNTGEIHDLDRETAYCRINDINPGHIYTSDSYLSCLIYAKAEHCPNPNGCFYCQPEKDKG</sequence>
<dbReference type="Proteomes" id="UP001154420">
    <property type="component" value="Unassembled WGS sequence"/>
</dbReference>
<proteinExistence type="predicted"/>
<accession>A0A9X5GRH6</accession>
<dbReference type="OrthoDB" id="2973788at2"/>
<reference evidence="1" key="1">
    <citation type="submission" date="2018-09" db="EMBL/GenBank/DDBJ databases">
        <title>Murine metabolic-syndrome-specific gut microbial biobank.</title>
        <authorList>
            <person name="Liu C."/>
        </authorList>
    </citation>
    <scope>NUCLEOTIDE SEQUENCE</scope>
    <source>
        <strain evidence="1">D42-62</strain>
    </source>
</reference>
<organism evidence="1 2">
    <name type="scientific">Parablautia muri</name>
    <dbReference type="NCBI Taxonomy" id="2320879"/>
    <lineage>
        <taxon>Bacteria</taxon>
        <taxon>Bacillati</taxon>
        <taxon>Bacillota</taxon>
        <taxon>Clostridia</taxon>
        <taxon>Lachnospirales</taxon>
        <taxon>Lachnospiraceae</taxon>
        <taxon>Parablautia</taxon>
    </lineage>
</organism>